<feature type="transmembrane region" description="Helical" evidence="1">
    <location>
        <begin position="53"/>
        <end position="73"/>
    </location>
</feature>
<name>A0A0C2EFA4_9BACT</name>
<keyword evidence="1" id="KW-0472">Membrane</keyword>
<accession>A0A0C2EFA4</accession>
<feature type="transmembrane region" description="Helical" evidence="1">
    <location>
        <begin position="93"/>
        <end position="115"/>
    </location>
</feature>
<dbReference type="RefSeq" id="WP_040095144.1">
    <property type="nucleotide sequence ID" value="NZ_JWJD01000001.1"/>
</dbReference>
<evidence type="ECO:0000256" key="1">
    <source>
        <dbReference type="SAM" id="Phobius"/>
    </source>
</evidence>
<sequence>MMRKRDQQSQELNEFASFLDAPGLSPRQHTEDAVMRLARVGQKTSARAAVTKFLAIQVSSGLLTLAACPQFGIGTGDHNSALHALHAHVHPALYYLSCGVLFVLFGALLSGLAANRRELKAIGRGKYLFFGSYSLCAYLALLLLGTESFLLLSVFWILGGVAAHLVGFGLGRRLKALRI</sequence>
<protein>
    <submittedName>
        <fullName evidence="2">Uncharacterized protein</fullName>
    </submittedName>
</protein>
<dbReference type="Proteomes" id="UP000035068">
    <property type="component" value="Unassembled WGS sequence"/>
</dbReference>
<keyword evidence="3" id="KW-1185">Reference proteome</keyword>
<reference evidence="2 3" key="1">
    <citation type="submission" date="2014-12" db="EMBL/GenBank/DDBJ databases">
        <title>Genomes of Geoalkalibacter ferrihydriticus and Geoalkalibacter subterraneus, two haloalkaliphilic metal-reducing members of the Geobacteraceae.</title>
        <authorList>
            <person name="Badalamenti J.P."/>
            <person name="Torres C.I."/>
            <person name="Krajmalnik-Brown R."/>
            <person name="Bond D.R."/>
        </authorList>
    </citation>
    <scope>NUCLEOTIDE SEQUENCE [LARGE SCALE GENOMIC DNA]</scope>
    <source>
        <strain evidence="2 3">DSM 17813</strain>
    </source>
</reference>
<keyword evidence="1" id="KW-0812">Transmembrane</keyword>
<feature type="transmembrane region" description="Helical" evidence="1">
    <location>
        <begin position="127"/>
        <end position="144"/>
    </location>
</feature>
<evidence type="ECO:0000313" key="2">
    <source>
        <dbReference type="EMBL" id="KIH77298.1"/>
    </source>
</evidence>
<evidence type="ECO:0000313" key="3">
    <source>
        <dbReference type="Proteomes" id="UP000035068"/>
    </source>
</evidence>
<feature type="transmembrane region" description="Helical" evidence="1">
    <location>
        <begin position="150"/>
        <end position="170"/>
    </location>
</feature>
<dbReference type="EMBL" id="JWJD01000001">
    <property type="protein sequence ID" value="KIH77298.1"/>
    <property type="molecule type" value="Genomic_DNA"/>
</dbReference>
<keyword evidence="1" id="KW-1133">Transmembrane helix</keyword>
<proteinExistence type="predicted"/>
<comment type="caution">
    <text evidence="2">The sequence shown here is derived from an EMBL/GenBank/DDBJ whole genome shotgun (WGS) entry which is preliminary data.</text>
</comment>
<gene>
    <name evidence="2" type="ORF">GFER_00620</name>
</gene>
<dbReference type="AlphaFoldDB" id="A0A0C2EFA4"/>
<organism evidence="2 3">
    <name type="scientific">Geoalkalibacter ferrihydriticus DSM 17813</name>
    <dbReference type="NCBI Taxonomy" id="1121915"/>
    <lineage>
        <taxon>Bacteria</taxon>
        <taxon>Pseudomonadati</taxon>
        <taxon>Thermodesulfobacteriota</taxon>
        <taxon>Desulfuromonadia</taxon>
        <taxon>Desulfuromonadales</taxon>
        <taxon>Geoalkalibacteraceae</taxon>
        <taxon>Geoalkalibacter</taxon>
    </lineage>
</organism>